<feature type="region of interest" description="Disordered" evidence="2">
    <location>
        <begin position="245"/>
        <end position="309"/>
    </location>
</feature>
<name>A0AAW2CHX0_9ROSI</name>
<accession>A0AAW2CHX0</accession>
<proteinExistence type="predicted"/>
<feature type="region of interest" description="Disordered" evidence="2">
    <location>
        <begin position="20"/>
        <end position="52"/>
    </location>
</feature>
<feature type="region of interest" description="Disordered" evidence="2">
    <location>
        <begin position="78"/>
        <end position="102"/>
    </location>
</feature>
<dbReference type="AlphaFoldDB" id="A0AAW2CHX0"/>
<dbReference type="Proteomes" id="UP001459277">
    <property type="component" value="Unassembled WGS sequence"/>
</dbReference>
<evidence type="ECO:0000256" key="2">
    <source>
        <dbReference type="SAM" id="MobiDB-lite"/>
    </source>
</evidence>
<evidence type="ECO:0000256" key="1">
    <source>
        <dbReference type="SAM" id="Coils"/>
    </source>
</evidence>
<sequence>MTQYRPVYFPVRNNLVSTSTKGRIWSRSEGRLQREPKSDTQSNSSSSKPVTPITILKPSSIEETPLLQHHNPIFDLQGSSSHQKFEGPHTMTEEEEHPNTKEPMNTQELLNTMVASQIQLREEVNRMMQQFQNLKINQKEDKTNHDPPAVESKKKINERMNKMEEMIRRAHALNNGTIKTDDPLKFRKNIGSNSKAVEISIIHKNDPYQLIAHVAPVQVPQGPRPKREFHELYMPMSQVCDKPKAKGLLKPLDPRPIPNPLPSSSDSGSNDNGHDDDDSSTNSDDSNNRSYDSPYAGDDWGEPSSDREDEDADLFYEEYDSDVDYYDQDIEDDTEANKWNDTDSDQYRLVNVLENAQANRMYHEEYLYGYLSDWSDITNVNSRFGPRYDKHGREVPELGPYYD</sequence>
<feature type="compositionally biased region" description="Low complexity" evidence="2">
    <location>
        <begin position="262"/>
        <end position="271"/>
    </location>
</feature>
<comment type="caution">
    <text evidence="3">The sequence shown here is derived from an EMBL/GenBank/DDBJ whole genome shotgun (WGS) entry which is preliminary data.</text>
</comment>
<organism evidence="3 4">
    <name type="scientific">Lithocarpus litseifolius</name>
    <dbReference type="NCBI Taxonomy" id="425828"/>
    <lineage>
        <taxon>Eukaryota</taxon>
        <taxon>Viridiplantae</taxon>
        <taxon>Streptophyta</taxon>
        <taxon>Embryophyta</taxon>
        <taxon>Tracheophyta</taxon>
        <taxon>Spermatophyta</taxon>
        <taxon>Magnoliopsida</taxon>
        <taxon>eudicotyledons</taxon>
        <taxon>Gunneridae</taxon>
        <taxon>Pentapetalae</taxon>
        <taxon>rosids</taxon>
        <taxon>fabids</taxon>
        <taxon>Fagales</taxon>
        <taxon>Fagaceae</taxon>
        <taxon>Lithocarpus</taxon>
    </lineage>
</organism>
<evidence type="ECO:0000313" key="4">
    <source>
        <dbReference type="Proteomes" id="UP001459277"/>
    </source>
</evidence>
<reference evidence="3 4" key="1">
    <citation type="submission" date="2024-01" db="EMBL/GenBank/DDBJ databases">
        <title>A telomere-to-telomere, gap-free genome of sweet tea (Lithocarpus litseifolius).</title>
        <authorList>
            <person name="Zhou J."/>
        </authorList>
    </citation>
    <scope>NUCLEOTIDE SEQUENCE [LARGE SCALE GENOMIC DNA]</scope>
    <source>
        <strain evidence="3">Zhou-2022a</strain>
        <tissue evidence="3">Leaf</tissue>
    </source>
</reference>
<feature type="compositionally biased region" description="Low complexity" evidence="2">
    <location>
        <begin position="280"/>
        <end position="293"/>
    </location>
</feature>
<evidence type="ECO:0008006" key="5">
    <source>
        <dbReference type="Google" id="ProtNLM"/>
    </source>
</evidence>
<protein>
    <recommendedName>
        <fullName evidence="5">RNA polymerase II nuclear localization protein SLC7A6OS</fullName>
    </recommendedName>
</protein>
<feature type="coiled-coil region" evidence="1">
    <location>
        <begin position="117"/>
        <end position="173"/>
    </location>
</feature>
<dbReference type="EMBL" id="JAZDWU010000006">
    <property type="protein sequence ID" value="KAK9997816.1"/>
    <property type="molecule type" value="Genomic_DNA"/>
</dbReference>
<keyword evidence="1" id="KW-0175">Coiled coil</keyword>
<keyword evidence="4" id="KW-1185">Reference proteome</keyword>
<gene>
    <name evidence="3" type="ORF">SO802_017419</name>
</gene>
<feature type="compositionally biased region" description="Basic and acidic residues" evidence="2">
    <location>
        <begin position="26"/>
        <end position="38"/>
    </location>
</feature>
<evidence type="ECO:0000313" key="3">
    <source>
        <dbReference type="EMBL" id="KAK9997816.1"/>
    </source>
</evidence>